<comment type="subcellular location">
    <subcellularLocation>
        <location evidence="1">Virion</location>
    </subcellularLocation>
</comment>
<dbReference type="InterPro" id="IPR024455">
    <property type="entry name" value="Phage_capsid"/>
</dbReference>
<dbReference type="InterPro" id="IPR054612">
    <property type="entry name" value="Phage_capsid-like_C"/>
</dbReference>
<evidence type="ECO:0000256" key="1">
    <source>
        <dbReference type="ARBA" id="ARBA00004328"/>
    </source>
</evidence>
<dbReference type="Pfam" id="PF05065">
    <property type="entry name" value="Phage_capsid"/>
    <property type="match status" value="1"/>
</dbReference>
<protein>
    <submittedName>
        <fullName evidence="3">Phage major capsid protein</fullName>
    </submittedName>
</protein>
<evidence type="ECO:0000313" key="3">
    <source>
        <dbReference type="EMBL" id="GAJ95857.1"/>
    </source>
</evidence>
<gene>
    <name evidence="3" type="ORF">RRH01S_14_00070</name>
</gene>
<dbReference type="AlphaFoldDB" id="A0AA87QEJ3"/>
<accession>A0AA87QEJ3</accession>
<sequence length="389" mass="41430">MNLNHAIENRAAKLEAMKALGASPDQAAFNALESEIRALDIQIQNARKIADFERQADAQPDANLSRELRSYSVAKAIREAQDGTLTGIEREQHESLSKGREVRGVMIPTSVIFGERQQEQRAMTVGGSGGNTVATDLGGLIDRLRPVLAVQKLGANVISGLTSNLDLPRLVSGPSTTWVAEDGSSTASDSVFDKVSLKPKTITAEQYLSRRLLLQNGVALENVLRNDLAFVLAQGLDKAAIAGTGTNQPTGLLTAIAENATVSTILSDIAADLLADLELDDVTGTVGFLTNPALLAVARKIKDTTGRTIPQAEIFHNTPVVSTNQVAAIAGENPLIAGVWNELMIGYFSGVDILANPYTDASKGGLRLHAFLDCDTVVRHNQAFAWKAV</sequence>
<reference evidence="3 4" key="1">
    <citation type="submission" date="2014-05" db="EMBL/GenBank/DDBJ databases">
        <title>Whole genome shotgun sequence of Rhizobium rhizogenes NBRC 13257.</title>
        <authorList>
            <person name="Katano-Makiyama Y."/>
            <person name="Hosoyama A."/>
            <person name="Hashimoto M."/>
            <person name="Hosoyama Y."/>
            <person name="Noguchi M."/>
            <person name="Tsuchikane K."/>
            <person name="Kimura A."/>
            <person name="Ohji S."/>
            <person name="Ichikawa N."/>
            <person name="Yamazoe A."/>
            <person name="Fujita N."/>
        </authorList>
    </citation>
    <scope>NUCLEOTIDE SEQUENCE [LARGE SCALE GENOMIC DNA]</scope>
    <source>
        <strain evidence="3 4">NBRC 13257</strain>
    </source>
</reference>
<name>A0AA87QEJ3_RHIRH</name>
<dbReference type="SUPFAM" id="SSF56563">
    <property type="entry name" value="Major capsid protein gp5"/>
    <property type="match status" value="1"/>
</dbReference>
<comment type="caution">
    <text evidence="3">The sequence shown here is derived from an EMBL/GenBank/DDBJ whole genome shotgun (WGS) entry which is preliminary data.</text>
</comment>
<organism evidence="3 4">
    <name type="scientific">Rhizobium rhizogenes NBRC 13257</name>
    <dbReference type="NCBI Taxonomy" id="1220581"/>
    <lineage>
        <taxon>Bacteria</taxon>
        <taxon>Pseudomonadati</taxon>
        <taxon>Pseudomonadota</taxon>
        <taxon>Alphaproteobacteria</taxon>
        <taxon>Hyphomicrobiales</taxon>
        <taxon>Rhizobiaceae</taxon>
        <taxon>Rhizobium/Agrobacterium group</taxon>
        <taxon>Rhizobium</taxon>
    </lineage>
</organism>
<evidence type="ECO:0000313" key="4">
    <source>
        <dbReference type="Proteomes" id="UP000026941"/>
    </source>
</evidence>
<proteinExistence type="predicted"/>
<feature type="domain" description="Phage capsid-like C-terminal" evidence="2">
    <location>
        <begin position="129"/>
        <end position="385"/>
    </location>
</feature>
<dbReference type="Gene3D" id="3.30.2400.10">
    <property type="entry name" value="Major capsid protein gp5"/>
    <property type="match status" value="1"/>
</dbReference>
<dbReference type="RefSeq" id="WP_042475491.1">
    <property type="nucleotide sequence ID" value="NZ_BAYX01000014.1"/>
</dbReference>
<evidence type="ECO:0000259" key="2">
    <source>
        <dbReference type="Pfam" id="PF05065"/>
    </source>
</evidence>
<dbReference type="Proteomes" id="UP000026941">
    <property type="component" value="Unassembled WGS sequence"/>
</dbReference>
<dbReference type="NCBIfam" id="TIGR01554">
    <property type="entry name" value="major_cap_HK97"/>
    <property type="match status" value="1"/>
</dbReference>
<dbReference type="EMBL" id="BAYX01000014">
    <property type="protein sequence ID" value="GAJ95857.1"/>
    <property type="molecule type" value="Genomic_DNA"/>
</dbReference>